<dbReference type="Gramene" id="TraesROB_scaffold_069131_01G000200.1">
    <property type="protein sequence ID" value="TraesROB_scaffold_069131_01G000200.1"/>
    <property type="gene ID" value="TraesROB_scaffold_069131_01G000200"/>
</dbReference>
<keyword evidence="1" id="KW-0732">Signal</keyword>
<dbReference type="Gramene" id="TraesRN2A0100210000.1">
    <property type="protein sequence ID" value="TraesRN2A0100210000.1"/>
    <property type="gene ID" value="TraesRN2A0100210000"/>
</dbReference>
<dbReference type="Gramene" id="TraesLAC2A03G00620830.1">
    <property type="protein sequence ID" value="TraesLAC2A03G00620830.1"/>
    <property type="gene ID" value="TraesLAC2A03G00620830"/>
</dbReference>
<protein>
    <recommendedName>
        <fullName evidence="2">Bifunctional inhibitor/plant lipid transfer protein/seed storage helical domain-containing protein</fullName>
    </recommendedName>
</protein>
<dbReference type="OMA" id="SKPIFAC"/>
<feature type="signal peptide" evidence="1">
    <location>
        <begin position="1"/>
        <end position="26"/>
    </location>
</feature>
<dbReference type="InterPro" id="IPR016140">
    <property type="entry name" value="Bifunc_inhib/LTP/seed_store"/>
</dbReference>
<dbReference type="CDD" id="cd00010">
    <property type="entry name" value="AAI_LTSS"/>
    <property type="match status" value="1"/>
</dbReference>
<keyword evidence="4" id="KW-1185">Reference proteome</keyword>
<name>A0A3B6AS76_WHEAT</name>
<evidence type="ECO:0000259" key="2">
    <source>
        <dbReference type="Pfam" id="PF14368"/>
    </source>
</evidence>
<dbReference type="Gramene" id="TraesCLE_scaffold_069492_01G000100.1">
    <property type="protein sequence ID" value="TraesCLE_scaffold_069492_01G000100.1"/>
    <property type="gene ID" value="TraesCLE_scaffold_069492_01G000100"/>
</dbReference>
<feature type="chain" id="PRO_5043171030" description="Bifunctional inhibitor/plant lipid transfer protein/seed storage helical domain-containing protein" evidence="1">
    <location>
        <begin position="27"/>
        <end position="176"/>
    </location>
</feature>
<dbReference type="EnsemblPlants" id="TraesCS2A02G118200.1">
    <property type="protein sequence ID" value="TraesCS2A02G118200.1"/>
    <property type="gene ID" value="TraesCS2A02G118200"/>
</dbReference>
<dbReference type="OrthoDB" id="679589at2759"/>
<dbReference type="AlphaFoldDB" id="A0A3B6AS76"/>
<dbReference type="Gramene" id="TraesPARA_EIv1.0_0438690.1">
    <property type="protein sequence ID" value="TraesPARA_EIv1.0_0438690.1.CDS"/>
    <property type="gene ID" value="TraesPARA_EIv1.0_0438690"/>
</dbReference>
<dbReference type="Gramene" id="TraesCAD_scaffold_072348_01G000100.1">
    <property type="protein sequence ID" value="TraesCAD_scaffold_072348_01G000100.1"/>
    <property type="gene ID" value="TraesCAD_scaffold_072348_01G000100"/>
</dbReference>
<evidence type="ECO:0000313" key="4">
    <source>
        <dbReference type="Proteomes" id="UP000019116"/>
    </source>
</evidence>
<accession>A0A3B6AS76</accession>
<dbReference type="Gramene" id="TraesWEE_scaffold_082265_01G000200.1">
    <property type="protein sequence ID" value="TraesWEE_scaffold_082265_01G000200.1"/>
    <property type="gene ID" value="TraesWEE_scaffold_082265_01G000200"/>
</dbReference>
<dbReference type="GeneID" id="123184780"/>
<dbReference type="RefSeq" id="XP_044452777.1">
    <property type="nucleotide sequence ID" value="XM_044596842.1"/>
</dbReference>
<dbReference type="SUPFAM" id="SSF47699">
    <property type="entry name" value="Bifunctional inhibitor/lipid-transfer protein/seed storage 2S albumin"/>
    <property type="match status" value="1"/>
</dbReference>
<dbReference type="Gramene" id="TraesCS2A02G118200.1">
    <property type="protein sequence ID" value="TraesCS2A02G118200.1"/>
    <property type="gene ID" value="TraesCS2A02G118200"/>
</dbReference>
<dbReference type="Gramene" id="TraesSYM2A03G00623280.1">
    <property type="protein sequence ID" value="TraesSYM2A03G00623280.1"/>
    <property type="gene ID" value="TraesSYM2A03G00623280"/>
</dbReference>
<feature type="domain" description="Bifunctional inhibitor/plant lipid transfer protein/seed storage helical" evidence="2">
    <location>
        <begin position="39"/>
        <end position="114"/>
    </location>
</feature>
<reference evidence="3" key="1">
    <citation type="submission" date="2018-08" db="EMBL/GenBank/DDBJ databases">
        <authorList>
            <person name="Rossello M."/>
        </authorList>
    </citation>
    <scope>NUCLEOTIDE SEQUENCE [LARGE SCALE GENOMIC DNA]</scope>
    <source>
        <strain evidence="3">cv. Chinese Spring</strain>
    </source>
</reference>
<evidence type="ECO:0000313" key="3">
    <source>
        <dbReference type="EnsemblPlants" id="TraesCS2A02G118200.1"/>
    </source>
</evidence>
<dbReference type="Proteomes" id="UP000019116">
    <property type="component" value="Chromosome 2A"/>
</dbReference>
<sequence length="176" mass="18197">MASKPIFACVVLLIAIAAAAITPASAAGANPTAVGGGSDETATTCVPTLERLLSCLDFIEHRTDAIPLPCCVQVNTTVAQQPCCLMHVLRGDVARLMGPEFDSSRAMVNVTSRCLGDGSILMSITRSCAGKPLPPLTPEYPFTAALPPPPPPSSGSERLEGFSYAVLLVALVASFL</sequence>
<dbReference type="PaxDb" id="4565-Traes_2AS_740F4E75D.1"/>
<dbReference type="InterPro" id="IPR036312">
    <property type="entry name" value="Bifun_inhib/LTP/seed_sf"/>
</dbReference>
<proteinExistence type="predicted"/>
<reference evidence="3" key="2">
    <citation type="submission" date="2018-10" db="UniProtKB">
        <authorList>
            <consortium name="EnsemblPlants"/>
        </authorList>
    </citation>
    <scope>IDENTIFICATION</scope>
</reference>
<dbReference type="Pfam" id="PF14368">
    <property type="entry name" value="LTP_2"/>
    <property type="match status" value="1"/>
</dbReference>
<dbReference type="Gramene" id="TraesCS2A03G0243200.1">
    <property type="protein sequence ID" value="TraesCS2A03G0243200.1.CDS"/>
    <property type="gene ID" value="TraesCS2A03G0243200"/>
</dbReference>
<evidence type="ECO:0000256" key="1">
    <source>
        <dbReference type="SAM" id="SignalP"/>
    </source>
</evidence>
<organism evidence="3">
    <name type="scientific">Triticum aestivum</name>
    <name type="common">Wheat</name>
    <dbReference type="NCBI Taxonomy" id="4565"/>
    <lineage>
        <taxon>Eukaryota</taxon>
        <taxon>Viridiplantae</taxon>
        <taxon>Streptophyta</taxon>
        <taxon>Embryophyta</taxon>
        <taxon>Tracheophyta</taxon>
        <taxon>Spermatophyta</taxon>
        <taxon>Magnoliopsida</taxon>
        <taxon>Liliopsida</taxon>
        <taxon>Poales</taxon>
        <taxon>Poaceae</taxon>
        <taxon>BOP clade</taxon>
        <taxon>Pooideae</taxon>
        <taxon>Triticodae</taxon>
        <taxon>Triticeae</taxon>
        <taxon>Triticinae</taxon>
        <taxon>Triticum</taxon>
    </lineage>
</organism>
<gene>
    <name evidence="3" type="primary">LOC123184780</name>
</gene>